<protein>
    <submittedName>
        <fullName evidence="1">Uncharacterized protein</fullName>
    </submittedName>
</protein>
<dbReference type="Proteomes" id="UP000472262">
    <property type="component" value="Unassembled WGS sequence"/>
</dbReference>
<proteinExistence type="predicted"/>
<evidence type="ECO:0000313" key="1">
    <source>
        <dbReference type="Ensembl" id="ENSSGRP00000004593.1"/>
    </source>
</evidence>
<keyword evidence="2" id="KW-1185">Reference proteome</keyword>
<evidence type="ECO:0000313" key="2">
    <source>
        <dbReference type="Proteomes" id="UP000472262"/>
    </source>
</evidence>
<dbReference type="InParanoid" id="A0A672K6V6"/>
<name>A0A672K6V6_SINGR</name>
<reference evidence="1" key="1">
    <citation type="submission" date="2025-08" db="UniProtKB">
        <authorList>
            <consortium name="Ensembl"/>
        </authorList>
    </citation>
    <scope>IDENTIFICATION</scope>
</reference>
<sequence>MPPLRGQTLNPNELKLATPPPVRLVKAGVPVCLPALFKTQLQKNGACVCLNFGTLSKTGVRRTLQKTFTLSRFSPQNKLERLMKMKRPQRGSGGH</sequence>
<organism evidence="1 2">
    <name type="scientific">Sinocyclocheilus grahami</name>
    <name type="common">Dianchi golden-line fish</name>
    <name type="synonym">Barbus grahami</name>
    <dbReference type="NCBI Taxonomy" id="75366"/>
    <lineage>
        <taxon>Eukaryota</taxon>
        <taxon>Metazoa</taxon>
        <taxon>Chordata</taxon>
        <taxon>Craniata</taxon>
        <taxon>Vertebrata</taxon>
        <taxon>Euteleostomi</taxon>
        <taxon>Actinopterygii</taxon>
        <taxon>Neopterygii</taxon>
        <taxon>Teleostei</taxon>
        <taxon>Ostariophysi</taxon>
        <taxon>Cypriniformes</taxon>
        <taxon>Cyprinidae</taxon>
        <taxon>Cyprininae</taxon>
        <taxon>Sinocyclocheilus</taxon>
    </lineage>
</organism>
<reference evidence="1" key="2">
    <citation type="submission" date="2025-09" db="UniProtKB">
        <authorList>
            <consortium name="Ensembl"/>
        </authorList>
    </citation>
    <scope>IDENTIFICATION</scope>
</reference>
<dbReference type="AlphaFoldDB" id="A0A672K6V6"/>
<accession>A0A672K6V6</accession>
<dbReference type="Ensembl" id="ENSSGRT00000004976.1">
    <property type="protein sequence ID" value="ENSSGRP00000004593.1"/>
    <property type="gene ID" value="ENSSGRG00000002870.1"/>
</dbReference>